<accession>A0A1G4IKJ2</accession>
<dbReference type="InterPro" id="IPR012989">
    <property type="entry name" value="SEP_domain"/>
</dbReference>
<gene>
    <name evidence="3" type="ORF">TEOVI_000445400</name>
</gene>
<name>A0A1G4IKJ2_TRYEQ</name>
<dbReference type="GO" id="GO:0000045">
    <property type="term" value="P:autophagosome assembly"/>
    <property type="evidence" value="ECO:0007669"/>
    <property type="project" value="TreeGrafter"/>
</dbReference>
<dbReference type="Gene3D" id="3.10.20.90">
    <property type="entry name" value="Phosphatidylinositol 3-kinase Catalytic Subunit, Chain A, domain 1"/>
    <property type="match status" value="1"/>
</dbReference>
<dbReference type="Pfam" id="PF08059">
    <property type="entry name" value="SEP"/>
    <property type="match status" value="1"/>
</dbReference>
<dbReference type="AlphaFoldDB" id="A0A1G4IKJ2"/>
<dbReference type="Proteomes" id="UP000195570">
    <property type="component" value="Unassembled WGS sequence"/>
</dbReference>
<dbReference type="VEuPathDB" id="TriTrypDB:TEOVI_000445400"/>
<sequence>MSGGGPSKDTDKKKGVSYFVGGGPSSGQQVDAPADSSSVKGMIDSLFRSAPVAASDGRSTAPQAFYGYGRRLGHTQANSPFISPTALQERTVNVRVYRDGYTIDDGPLLSMDSPESVEFFESVREGIVPARLTAMYPITKISLRLIDCMHLDCKSDVRFPGTGRRLDEGTSGGASKAEVNAEMGAVASPVDARPFEFHEGEEQAKIAIVNLFGERKEFKVNPKRHTVADVYGLAAAYANVHLGAFKLVVRDVPPRQLSDESKTVDEARLSNCTVIVRTL</sequence>
<dbReference type="EMBL" id="CZPT02001923">
    <property type="protein sequence ID" value="SCU72870.1"/>
    <property type="molecule type" value="Genomic_DNA"/>
</dbReference>
<evidence type="ECO:0000259" key="2">
    <source>
        <dbReference type="PROSITE" id="PS51399"/>
    </source>
</evidence>
<dbReference type="GO" id="GO:0061025">
    <property type="term" value="P:membrane fusion"/>
    <property type="evidence" value="ECO:0007669"/>
    <property type="project" value="TreeGrafter"/>
</dbReference>
<keyword evidence="4" id="KW-1185">Reference proteome</keyword>
<dbReference type="PROSITE" id="PS51399">
    <property type="entry name" value="SEP"/>
    <property type="match status" value="1"/>
</dbReference>
<evidence type="ECO:0000313" key="3">
    <source>
        <dbReference type="EMBL" id="SCU72870.1"/>
    </source>
</evidence>
<dbReference type="GO" id="GO:0031468">
    <property type="term" value="P:nuclear membrane reassembly"/>
    <property type="evidence" value="ECO:0007669"/>
    <property type="project" value="TreeGrafter"/>
</dbReference>
<dbReference type="GO" id="GO:0005829">
    <property type="term" value="C:cytosol"/>
    <property type="evidence" value="ECO:0007669"/>
    <property type="project" value="TreeGrafter"/>
</dbReference>
<dbReference type="SMART" id="SM00553">
    <property type="entry name" value="SEP"/>
    <property type="match status" value="1"/>
</dbReference>
<dbReference type="Gene3D" id="3.30.420.210">
    <property type="entry name" value="SEP domain"/>
    <property type="match status" value="1"/>
</dbReference>
<feature type="domain" description="SEP" evidence="2">
    <location>
        <begin position="89"/>
        <end position="154"/>
    </location>
</feature>
<dbReference type="GO" id="GO:0043161">
    <property type="term" value="P:proteasome-mediated ubiquitin-dependent protein catabolic process"/>
    <property type="evidence" value="ECO:0007669"/>
    <property type="project" value="TreeGrafter"/>
</dbReference>
<comment type="caution">
    <text evidence="3">The sequence shown here is derived from an EMBL/GenBank/DDBJ whole genome shotgun (WGS) entry which is preliminary data.</text>
</comment>
<organism evidence="3 4">
    <name type="scientific">Trypanosoma equiperdum</name>
    <dbReference type="NCBI Taxonomy" id="5694"/>
    <lineage>
        <taxon>Eukaryota</taxon>
        <taxon>Discoba</taxon>
        <taxon>Euglenozoa</taxon>
        <taxon>Kinetoplastea</taxon>
        <taxon>Metakinetoplastina</taxon>
        <taxon>Trypanosomatida</taxon>
        <taxon>Trypanosomatidae</taxon>
        <taxon>Trypanosoma</taxon>
    </lineage>
</organism>
<feature type="region of interest" description="Disordered" evidence="1">
    <location>
        <begin position="1"/>
        <end position="37"/>
    </location>
</feature>
<dbReference type="PANTHER" id="PTHR23333:SF20">
    <property type="entry name" value="NSFL1 COFACTOR P47"/>
    <property type="match status" value="1"/>
</dbReference>
<dbReference type="GeneID" id="92378394"/>
<dbReference type="GO" id="GO:0005634">
    <property type="term" value="C:nucleus"/>
    <property type="evidence" value="ECO:0007669"/>
    <property type="project" value="TreeGrafter"/>
</dbReference>
<dbReference type="SUPFAM" id="SSF54236">
    <property type="entry name" value="Ubiquitin-like"/>
    <property type="match status" value="1"/>
</dbReference>
<proteinExistence type="predicted"/>
<dbReference type="GO" id="GO:0007030">
    <property type="term" value="P:Golgi organization"/>
    <property type="evidence" value="ECO:0007669"/>
    <property type="project" value="TreeGrafter"/>
</dbReference>
<dbReference type="InterPro" id="IPR029071">
    <property type="entry name" value="Ubiquitin-like_domsf"/>
</dbReference>
<dbReference type="RefSeq" id="XP_067083323.1">
    <property type="nucleotide sequence ID" value="XM_067227222.1"/>
</dbReference>
<protein>
    <submittedName>
        <fullName evidence="3">SEP domain containing protein, putative</fullName>
    </submittedName>
</protein>
<dbReference type="InterPro" id="IPR036241">
    <property type="entry name" value="NSFL1C_SEP_dom_sf"/>
</dbReference>
<dbReference type="PANTHER" id="PTHR23333">
    <property type="entry name" value="UBX DOMAIN CONTAINING PROTEIN"/>
    <property type="match status" value="1"/>
</dbReference>
<dbReference type="GO" id="GO:0043130">
    <property type="term" value="F:ubiquitin binding"/>
    <property type="evidence" value="ECO:0007669"/>
    <property type="project" value="TreeGrafter"/>
</dbReference>
<evidence type="ECO:0000313" key="4">
    <source>
        <dbReference type="Proteomes" id="UP000195570"/>
    </source>
</evidence>
<reference evidence="3" key="1">
    <citation type="submission" date="2016-09" db="EMBL/GenBank/DDBJ databases">
        <authorList>
            <person name="Hebert L."/>
            <person name="Moumen B."/>
        </authorList>
    </citation>
    <scope>NUCLEOTIDE SEQUENCE [LARGE SCALE GENOMIC DNA]</scope>
    <source>
        <strain evidence="3">OVI</strain>
    </source>
</reference>
<evidence type="ECO:0000256" key="1">
    <source>
        <dbReference type="SAM" id="MobiDB-lite"/>
    </source>
</evidence>
<dbReference type="SUPFAM" id="SSF102848">
    <property type="entry name" value="NSFL1 (p97 ATPase) cofactor p47, SEP domain"/>
    <property type="match status" value="1"/>
</dbReference>